<dbReference type="InterPro" id="IPR022105">
    <property type="entry name" value="DUF3645"/>
</dbReference>
<evidence type="ECO:0000256" key="4">
    <source>
        <dbReference type="ARBA" id="ARBA00022786"/>
    </source>
</evidence>
<dbReference type="Pfam" id="PF20255">
    <property type="entry name" value="DUF6606"/>
    <property type="match status" value="1"/>
</dbReference>
<keyword evidence="3" id="KW-0645">Protease</keyword>
<dbReference type="OrthoDB" id="3182339at2759"/>
<evidence type="ECO:0000256" key="1">
    <source>
        <dbReference type="ARBA" id="ARBA00000707"/>
    </source>
</evidence>
<dbReference type="Proteomes" id="UP000005426">
    <property type="component" value="Unassembled WGS sequence"/>
</dbReference>
<dbReference type="Pfam" id="PF12340">
    <property type="entry name" value="DUF3638"/>
    <property type="match status" value="1"/>
</dbReference>
<dbReference type="GO" id="GO:0006508">
    <property type="term" value="P:proteolysis"/>
    <property type="evidence" value="ECO:0007669"/>
    <property type="project" value="UniProtKB-KW"/>
</dbReference>
<dbReference type="InterPro" id="IPR027417">
    <property type="entry name" value="P-loop_NTPase"/>
</dbReference>
<dbReference type="GO" id="GO:0004843">
    <property type="term" value="F:cysteine-type deubiquitinase activity"/>
    <property type="evidence" value="ECO:0007669"/>
    <property type="project" value="UniProtKB-EC"/>
</dbReference>
<dbReference type="InterPro" id="IPR051346">
    <property type="entry name" value="OTU_Deubiquitinase"/>
</dbReference>
<evidence type="ECO:0000256" key="6">
    <source>
        <dbReference type="ARBA" id="ARBA00022807"/>
    </source>
</evidence>
<feature type="domain" description="DUF3638" evidence="7">
    <location>
        <begin position="2003"/>
        <end position="2226"/>
    </location>
</feature>
<dbReference type="eggNOG" id="ENOG502QUFK">
    <property type="taxonomic scope" value="Eukaryota"/>
</dbReference>
<protein>
    <recommendedName>
        <fullName evidence="2">ubiquitinyl hydrolase 1</fullName>
        <ecNumber evidence="2">3.4.19.12</ecNumber>
    </recommendedName>
</protein>
<keyword evidence="4" id="KW-0833">Ubl conjugation pathway</keyword>
<evidence type="ECO:0000259" key="7">
    <source>
        <dbReference type="Pfam" id="PF12340"/>
    </source>
</evidence>
<organism evidence="10 11">
    <name type="scientific">Hypocrea atroviridis (strain ATCC 20476 / IMI 206040)</name>
    <name type="common">Trichoderma atroviride</name>
    <dbReference type="NCBI Taxonomy" id="452589"/>
    <lineage>
        <taxon>Eukaryota</taxon>
        <taxon>Fungi</taxon>
        <taxon>Dikarya</taxon>
        <taxon>Ascomycota</taxon>
        <taxon>Pezizomycotina</taxon>
        <taxon>Sordariomycetes</taxon>
        <taxon>Hypocreomycetidae</taxon>
        <taxon>Hypocreales</taxon>
        <taxon>Hypocreaceae</taxon>
        <taxon>Trichoderma</taxon>
    </lineage>
</organism>
<dbReference type="HOGENOM" id="CLU_000211_1_0_1"/>
<feature type="domain" description="DUF3645" evidence="8">
    <location>
        <begin position="2346"/>
        <end position="2378"/>
    </location>
</feature>
<evidence type="ECO:0000259" key="9">
    <source>
        <dbReference type="Pfam" id="PF20255"/>
    </source>
</evidence>
<evidence type="ECO:0000256" key="3">
    <source>
        <dbReference type="ARBA" id="ARBA00022670"/>
    </source>
</evidence>
<keyword evidence="11" id="KW-1185">Reference proteome</keyword>
<keyword evidence="5" id="KW-0378">Hydrolase</keyword>
<accession>G9PA71</accession>
<reference evidence="10 11" key="1">
    <citation type="journal article" date="2011" name="Genome Biol.">
        <title>Comparative genome sequence analysis underscores mycoparasitism as the ancestral life style of Trichoderma.</title>
        <authorList>
            <person name="Kubicek C.P."/>
            <person name="Herrera-Estrella A."/>
            <person name="Seidl-Seiboth V."/>
            <person name="Martinez D.A."/>
            <person name="Druzhinina I.S."/>
            <person name="Thon M."/>
            <person name="Zeilinger S."/>
            <person name="Casas-Flores S."/>
            <person name="Horwitz B.A."/>
            <person name="Mukherjee P.K."/>
            <person name="Mukherjee M."/>
            <person name="Kredics L."/>
            <person name="Alcaraz L.D."/>
            <person name="Aerts A."/>
            <person name="Antal Z."/>
            <person name="Atanasova L."/>
            <person name="Cervantes-Badillo M.G."/>
            <person name="Challacombe J."/>
            <person name="Chertkov O."/>
            <person name="McCluskey K."/>
            <person name="Coulpier F."/>
            <person name="Deshpande N."/>
            <person name="von Doehren H."/>
            <person name="Ebbole D.J."/>
            <person name="Esquivel-Naranjo E.U."/>
            <person name="Fekete E."/>
            <person name="Flipphi M."/>
            <person name="Glaser F."/>
            <person name="Gomez-Rodriguez E.Y."/>
            <person name="Gruber S."/>
            <person name="Han C."/>
            <person name="Henrissat B."/>
            <person name="Hermosa R."/>
            <person name="Hernandez-Onate M."/>
            <person name="Karaffa L."/>
            <person name="Kosti I."/>
            <person name="Le Crom S."/>
            <person name="Lindquist E."/>
            <person name="Lucas S."/>
            <person name="Luebeck M."/>
            <person name="Luebeck P.S."/>
            <person name="Margeot A."/>
            <person name="Metz B."/>
            <person name="Misra M."/>
            <person name="Nevalainen H."/>
            <person name="Omann M."/>
            <person name="Packer N."/>
            <person name="Perrone G."/>
            <person name="Uresti-Rivera E.E."/>
            <person name="Salamov A."/>
            <person name="Schmoll M."/>
            <person name="Seiboth B."/>
            <person name="Shapiro H."/>
            <person name="Sukno S."/>
            <person name="Tamayo-Ramos J.A."/>
            <person name="Tisch D."/>
            <person name="Wiest A."/>
            <person name="Wilkinson H.H."/>
            <person name="Zhang M."/>
            <person name="Coutinho P.M."/>
            <person name="Kenerley C.M."/>
            <person name="Monte E."/>
            <person name="Baker S.E."/>
            <person name="Grigoriev I.V."/>
        </authorList>
    </citation>
    <scope>NUCLEOTIDE SEQUENCE [LARGE SCALE GENOMIC DNA]</scope>
    <source>
        <strain evidence="11">ATCC 20476 / IMI 206040</strain>
    </source>
</reference>
<evidence type="ECO:0000259" key="8">
    <source>
        <dbReference type="Pfam" id="PF12359"/>
    </source>
</evidence>
<dbReference type="PANTHER" id="PTHR13367:SF33">
    <property type="entry name" value="P-LOOP CONTAINING NUCLEOSIDE TRIPHOSPHATE HYDROLASE PROTEIN"/>
    <property type="match status" value="1"/>
</dbReference>
<evidence type="ECO:0000256" key="2">
    <source>
        <dbReference type="ARBA" id="ARBA00012759"/>
    </source>
</evidence>
<dbReference type="OMA" id="IFWLLEQ"/>
<feature type="domain" description="DUF6606" evidence="9">
    <location>
        <begin position="7"/>
        <end position="280"/>
    </location>
</feature>
<evidence type="ECO:0000313" key="11">
    <source>
        <dbReference type="Proteomes" id="UP000005426"/>
    </source>
</evidence>
<proteinExistence type="predicted"/>
<name>G9PA71_HYPAI</name>
<keyword evidence="6" id="KW-0788">Thiol protease</keyword>
<dbReference type="EC" id="3.4.19.12" evidence="2"/>
<evidence type="ECO:0000256" key="5">
    <source>
        <dbReference type="ARBA" id="ARBA00022801"/>
    </source>
</evidence>
<dbReference type="Pfam" id="PF12359">
    <property type="entry name" value="DUF3645"/>
    <property type="match status" value="1"/>
</dbReference>
<comment type="catalytic activity">
    <reaction evidence="1">
        <text>Thiol-dependent hydrolysis of ester, thioester, amide, peptide and isopeptide bonds formed by the C-terminal Gly of ubiquitin (a 76-residue protein attached to proteins as an intracellular targeting signal).</text>
        <dbReference type="EC" id="3.4.19.12"/>
    </reaction>
</comment>
<dbReference type="InterPro" id="IPR022099">
    <property type="entry name" value="DUF3638"/>
</dbReference>
<comment type="caution">
    <text evidence="10">The sequence shown here is derived from an EMBL/GenBank/DDBJ whole genome shotgun (WGS) entry which is preliminary data.</text>
</comment>
<dbReference type="EMBL" id="ABDG02000028">
    <property type="protein sequence ID" value="EHK39909.1"/>
    <property type="molecule type" value="Genomic_DNA"/>
</dbReference>
<gene>
    <name evidence="10" type="ORF">TRIATDRAFT_161231</name>
</gene>
<dbReference type="PANTHER" id="PTHR13367">
    <property type="entry name" value="UBIQUITIN THIOESTERASE"/>
    <property type="match status" value="1"/>
</dbReference>
<feature type="non-terminal residue" evidence="10">
    <location>
        <position position="3077"/>
    </location>
</feature>
<sequence length="3077" mass="351314">SLLRSVLDHTILPPNVPGKREKEERYGEISDNLLTRLLRACKQAESLSSQPFSDAIHSLSVSLEACRELNRGRLDKETMLRYFAQIKPQDVLILHVTEQNAAILVRHEIDENGENSIVLESFETSPTTEHVLAADNALSWDFPGRSVRLTLAQFNDEKLQESLAAFLEKASMESIHSLQAQARKAGKVVSELRDTSDPALITQMLMAILEAIGEFATVPTLRKRVRDDVNLLEAASLPWRRLPFWLVLRVATQRQLEFSLGQSGRACYKLLMSIFFANLLRDATNILAIKEGKVEHTFSMNEVKKLEPELKTLLQTHKEAFEGFFNNVTPTVEGSITFANSSVETLWDDVKKETERVIKQLPLRAPEKSFQLSLQNSSDHLNKLLAAKKAPQTSSNVSLDLPSRLTEEIGETHNFFSRIYVLSQLEQKIELDSRRTSSSIEGSESHCRTLADQIHKAFQVIGKVYDGDPILQSAKVLAIFELWMRMDKSALINCPLLSNYRPVFRPALLDALQLPSLTDMKRLLAIQDYLDNRHAKAQHGHIFEDSGAVSFAKQYVKQSEQMKGDMATIERAAQANRDAKIDKWREVTAEYEELTQNINTTSCRCTFEHGVRVIHGCVRCWHWRCRNRLQVQHHEDFLPEHENTKCQIVFELVVPKYLAAYRNATWRILRDLAHPDRLQSKPPFTSLSSCPLLSNFMTADHTGISLASRKKCFIETHYSFSNGLVPMNKIILPFAADFYLYDHEAKIWARDLAKVPTLYHICGIRVPRGISSTILKPQQHPAEDFDGPSSYEIQANITKCPSTMSVAGFSAYQKLLAGKFRRWPKILVELGSSNLDFSSEDTTLTLTQLAVQAGPRPPEDSTALRSVHSIMTDMDFTRRLKEQIENRLESIRTNWRESSGMELLINLSLRAFSLLPDGEMRSEFDHLLKLARAIALKWVNASQEESRKAQDKKDAHRISIYSLKAALLCRRTFEIYMRCETALLSTDLSSWIRASIALQENQAVGINSLPDLVKNMLIHDAKMTFRLGSLIHSAVEAHSGIIGEAIHVDWQNITNRTAQSESSWTFLSSPHQRWIRFVIDEDFGRFQSKQVFHLHILEGHFLVNGKRRGSLPPAMLNDPTTQLLFGDHSLYVYPSSMFGMDYELDRLIEDQIIHFGRRDSRVIIRAQKGDVIYEFIPKEIFKLNLMTFDLPMSLVDSCYHWLNLDESILEIRRHPSIWWSRTRDWKLNFSQRTAVRGENVRLVDPRSAVFQQVANAFQHFEMPQKLTVFQPLARRGTLSVELRHLDLEFYVNNRGILHCRQLKAFLDLNQDAGTWYGLTSKIVLRDMQDEKKRSIIVPNGKLTWARHHSGVHVSSFTKDSDGYFRFDIDETLGRLSAPAEPLLLYKKALYHAVTSFCLPDPLTGVTGTEEAIRILKSGTAQPWSPDCSPNLQEFISLLPQRDYYPAELKRLQRVKWNELLTVTVQSDQFEGLIQKIEEKAAKLIKFSQGKGIHPMPSREETQLRLRAKARRSLYERTVEDTAFLQQSDKVYVPRDRSLDANSCQVYRIANMISSSSPRFEIKRSMQEILEGWDYIDGFNDGSLLSVEPLLNQMEDPIKQRLGSLINLCCDENNVFSPVFQLSLILFRPQADMDVVNFLAAFCSIKELRDLERPQDSGFSEFKERGPPSTENLQQFIAEAFIPCPWVSNNEKKQQRKMESHEKECETQGKLFAEELLKFWPELPNSIDFSEAHNLPLIDVSSALSTVKPEWVRRKQNDLLAAYIGQVDATILQYQDQYNSSSYSLREPGQWQPRISNFLNTKYQELIPSISQDLVVKDGPELFRLGGHFKSTKRKSHDSELQQAPPEIVELGQILDSFSRSPSALRRDYSGDLLRSLEALEHNIHTAGADSRPFIPEMMEIMDAIDDTQAAAASYLQLIKDALWSSDTRFKWLTLGNLLPCKTPIEMLELLQTRANHRFGYDMKEALIHYGCAIAEIQRLNRLRSAILCGDQRAMYEELHNVGHENWDPVQEDSDWLLLEIDSNMLIRTDQVDVARAIINPVSGKNSVLQMNMGKGKTSCIMPMAAAMLANGMDVSRLIVPRALVMQTANMIHARLGGLVGRGIYHIPFSRQTSTADHMLQLYKELHHDMQRSRGLILTSHEHVLSFRLSGLQRLADSKSKEAKTMINFQKWLDTHCRDILDESDFTLSPKTQLNYPSGSEKAVDGHPFRWRVAQGLLSMVCEYVPRLLKGFPGSIEVLATSSWLPTIQFLRTDVEDELHRLIVEDVAAGKAPFLYREVSVNEDTRTAIKRVLSEKNLDEKLFEKAANSFSRPESAKKMLLTVRGFITCKILVLCLAKRWNVQYGLHPHRPPVAVPYMAKGVPSELSEYGHPDVAIILTCLSFYSAGLSYEQFRQAIKHVLDSEDAAFEYEKLTSGSVLPPSLQHWNFINLDDESQMRLLWENLCRTQVVTDYYMNNFVFPLHARQFTIKLQASAWDIPQATEPKTTLKARTTGFSGTNDNSYLLPMTIQQEDLPDLLQTNAEVLSYLLQPRNRGYADLVNHNRRRLSERNMLMKLWNLGIRVLIDAGAYILEMENQDLAKLWLDVDKKAQAAVYFRADNSAWVTFRDPAKRDAPLLATRLANDLRDCVVYFDEAHTRGVDLKLPEDARAALTLALKQTKDTTMQGKYLLCYPMSLSAMRLRQLRTTQCVTFFAPPEVDMSIRDICGQRFPIKRYIESPHVIFWLLEQTCRANEDLHPLFRAQGIDYCRRANAVLQYPDFLNSEFSKTSLVKVLQQQEHQTLEQLYGGSSHDPLQSLGEMGSAPLQGFVDKLSQNDSTDAWQQDAFGEVEQERELEVQLETERHTEKPIHYEAFPFPGLSSTIVNFLKTGELDTAAGEVDHAFDYIGQAEVGKKHEICSTGSNFFVSNEFCRTIVLYKKKKNVGDRFLRPVEWILWSISTQTALVVIPEEAELLIPRLRLAGNEAKVHLIAYAAPITRSMTPFNQLRYYTLPPIPLDAEFPSWFKVELGILAGRLYMGYEEWNLANAFMRDSQADTRISSTFLLEWLGVRCRANDVLHTPIGYICLGKTPAQDHPFFA</sequence>
<dbReference type="SUPFAM" id="SSF52540">
    <property type="entry name" value="P-loop containing nucleoside triphosphate hydrolases"/>
    <property type="match status" value="1"/>
</dbReference>
<dbReference type="STRING" id="452589.G9PA71"/>
<dbReference type="InterPro" id="IPR046541">
    <property type="entry name" value="DUF6606"/>
</dbReference>
<evidence type="ECO:0000313" key="10">
    <source>
        <dbReference type="EMBL" id="EHK39909.1"/>
    </source>
</evidence>
<feature type="non-terminal residue" evidence="10">
    <location>
        <position position="1"/>
    </location>
</feature>